<feature type="transmembrane region" description="Helical" evidence="2">
    <location>
        <begin position="136"/>
        <end position="155"/>
    </location>
</feature>
<keyword evidence="4" id="KW-1185">Reference proteome</keyword>
<sequence>MRSVYHLGASCSTSSAVATHFHIYLSLLVSLPSTMPSMEHEVDTRAAENVAQDAAVELVDMPTITHIGVSDPDLQENTAQNAVNHTSECAPQCSHDHAPAEESSGDGTQQSSEPMAEGSQTRWSSRFIGSSKTGNIIAGCSFTFALTWALLAQWWDVKKNKFSNCASWLSIGMSNEDCNATISTGPPAFFGWKRDLSSPHVPATTANILQWVTMAVLTVATALAAFVLLRPRASGFAPPISMARFSFLGSTMIEHKDIAAKPDGQQQVTDSSRDTKPVGLKIPSRYVDNASQCTLISTPSKQDLFKNVLNASVESLGSTISAHSSMKTLNHEFSSDQQHLDNRGNLRHSLECLKSVAISTTSATVTPQALPKLGRSHNSEDHNDSPWTRKAILCFGK</sequence>
<proteinExistence type="predicted"/>
<reference evidence="3" key="1">
    <citation type="submission" date="2020-04" db="EMBL/GenBank/DDBJ databases">
        <title>Draft genome resource of the tomato pathogen Pseudocercospora fuligena.</title>
        <authorList>
            <person name="Zaccaron A."/>
        </authorList>
    </citation>
    <scope>NUCLEOTIDE SEQUENCE</scope>
    <source>
        <strain evidence="3">PF001</strain>
    </source>
</reference>
<evidence type="ECO:0000256" key="1">
    <source>
        <dbReference type="SAM" id="MobiDB-lite"/>
    </source>
</evidence>
<feature type="compositionally biased region" description="Polar residues" evidence="1">
    <location>
        <begin position="105"/>
        <end position="123"/>
    </location>
</feature>
<gene>
    <name evidence="3" type="ORF">HII31_00005</name>
</gene>
<evidence type="ECO:0000256" key="2">
    <source>
        <dbReference type="SAM" id="Phobius"/>
    </source>
</evidence>
<dbReference type="AlphaFoldDB" id="A0A8H6RW65"/>
<dbReference type="Proteomes" id="UP000660729">
    <property type="component" value="Unassembled WGS sequence"/>
</dbReference>
<keyword evidence="2" id="KW-1133">Transmembrane helix</keyword>
<evidence type="ECO:0000313" key="3">
    <source>
        <dbReference type="EMBL" id="KAF7198266.1"/>
    </source>
</evidence>
<comment type="caution">
    <text evidence="3">The sequence shown here is derived from an EMBL/GenBank/DDBJ whole genome shotgun (WGS) entry which is preliminary data.</text>
</comment>
<keyword evidence="2" id="KW-0472">Membrane</keyword>
<protein>
    <submittedName>
        <fullName evidence="3">Uncharacterized protein</fullName>
    </submittedName>
</protein>
<dbReference type="EMBL" id="JABCIY010000001">
    <property type="protein sequence ID" value="KAF7198266.1"/>
    <property type="molecule type" value="Genomic_DNA"/>
</dbReference>
<feature type="transmembrane region" description="Helical" evidence="2">
    <location>
        <begin position="208"/>
        <end position="229"/>
    </location>
</feature>
<accession>A0A8H6RW65</accession>
<organism evidence="3 4">
    <name type="scientific">Pseudocercospora fuligena</name>
    <dbReference type="NCBI Taxonomy" id="685502"/>
    <lineage>
        <taxon>Eukaryota</taxon>
        <taxon>Fungi</taxon>
        <taxon>Dikarya</taxon>
        <taxon>Ascomycota</taxon>
        <taxon>Pezizomycotina</taxon>
        <taxon>Dothideomycetes</taxon>
        <taxon>Dothideomycetidae</taxon>
        <taxon>Mycosphaerellales</taxon>
        <taxon>Mycosphaerellaceae</taxon>
        <taxon>Pseudocercospora</taxon>
    </lineage>
</organism>
<name>A0A8H6RW65_9PEZI</name>
<feature type="region of interest" description="Disordered" evidence="1">
    <location>
        <begin position="87"/>
        <end position="123"/>
    </location>
</feature>
<evidence type="ECO:0000313" key="4">
    <source>
        <dbReference type="Proteomes" id="UP000660729"/>
    </source>
</evidence>
<keyword evidence="2" id="KW-0812">Transmembrane</keyword>